<proteinExistence type="predicted"/>
<organism evidence="2 3">
    <name type="scientific">Methylobacterium oryzihabitans</name>
    <dbReference type="NCBI Taxonomy" id="2499852"/>
    <lineage>
        <taxon>Bacteria</taxon>
        <taxon>Pseudomonadati</taxon>
        <taxon>Pseudomonadota</taxon>
        <taxon>Alphaproteobacteria</taxon>
        <taxon>Hyphomicrobiales</taxon>
        <taxon>Methylobacteriaceae</taxon>
        <taxon>Methylobacterium</taxon>
    </lineage>
</organism>
<gene>
    <name evidence="2" type="ORF">EOE48_28490</name>
</gene>
<name>A0A437NMC0_9HYPH</name>
<dbReference type="Proteomes" id="UP000286997">
    <property type="component" value="Unassembled WGS sequence"/>
</dbReference>
<evidence type="ECO:0000256" key="1">
    <source>
        <dbReference type="SAM" id="Phobius"/>
    </source>
</evidence>
<reference evidence="2 3" key="1">
    <citation type="submission" date="2019-01" db="EMBL/GenBank/DDBJ databases">
        <authorList>
            <person name="Chen W.-M."/>
        </authorList>
    </citation>
    <scope>NUCLEOTIDE SEQUENCE [LARGE SCALE GENOMIC DNA]</scope>
    <source>
        <strain evidence="2 3">TER-1</strain>
    </source>
</reference>
<keyword evidence="1" id="KW-0472">Membrane</keyword>
<dbReference type="AlphaFoldDB" id="A0A437NMC0"/>
<sequence>MACCDGAPAALAGLRGLHPPPADPPHLDALAGAGLGLALAALAILARRHRRRPLRAAALAALA</sequence>
<keyword evidence="1" id="KW-0812">Transmembrane</keyword>
<accession>A0A437NMC0</accession>
<feature type="non-terminal residue" evidence="2">
    <location>
        <position position="63"/>
    </location>
</feature>
<evidence type="ECO:0000313" key="2">
    <source>
        <dbReference type="EMBL" id="RVU11062.1"/>
    </source>
</evidence>
<evidence type="ECO:0000313" key="3">
    <source>
        <dbReference type="Proteomes" id="UP000286997"/>
    </source>
</evidence>
<dbReference type="EMBL" id="SACP01000091">
    <property type="protein sequence ID" value="RVU11062.1"/>
    <property type="molecule type" value="Genomic_DNA"/>
</dbReference>
<protein>
    <submittedName>
        <fullName evidence="2">Uncharacterized protein</fullName>
    </submittedName>
</protein>
<feature type="transmembrane region" description="Helical" evidence="1">
    <location>
        <begin position="29"/>
        <end position="46"/>
    </location>
</feature>
<comment type="caution">
    <text evidence="2">The sequence shown here is derived from an EMBL/GenBank/DDBJ whole genome shotgun (WGS) entry which is preliminary data.</text>
</comment>
<keyword evidence="1" id="KW-1133">Transmembrane helix</keyword>
<keyword evidence="3" id="KW-1185">Reference proteome</keyword>